<dbReference type="InterPro" id="IPR001304">
    <property type="entry name" value="C-type_lectin-like"/>
</dbReference>
<organism evidence="3 4">
    <name type="scientific">Macrostomum lignano</name>
    <dbReference type="NCBI Taxonomy" id="282301"/>
    <lineage>
        <taxon>Eukaryota</taxon>
        <taxon>Metazoa</taxon>
        <taxon>Spiralia</taxon>
        <taxon>Lophotrochozoa</taxon>
        <taxon>Platyhelminthes</taxon>
        <taxon>Rhabditophora</taxon>
        <taxon>Macrostomorpha</taxon>
        <taxon>Macrostomida</taxon>
        <taxon>Macrostomidae</taxon>
        <taxon>Macrostomum</taxon>
    </lineage>
</organism>
<dbReference type="OrthoDB" id="538816at2759"/>
<name>A0A267GBF0_9PLAT</name>
<dbReference type="SUPFAM" id="SSF56436">
    <property type="entry name" value="C-type lectin-like"/>
    <property type="match status" value="1"/>
</dbReference>
<keyword evidence="4" id="KW-1185">Reference proteome</keyword>
<accession>A0A267GBF0</accession>
<dbReference type="CDD" id="cd00037">
    <property type="entry name" value="CLECT"/>
    <property type="match status" value="1"/>
</dbReference>
<comment type="caution">
    <text evidence="3">The sequence shown here is derived from an EMBL/GenBank/DDBJ whole genome shotgun (WGS) entry which is preliminary data.</text>
</comment>
<feature type="signal peptide" evidence="1">
    <location>
        <begin position="1"/>
        <end position="23"/>
    </location>
</feature>
<evidence type="ECO:0000259" key="2">
    <source>
        <dbReference type="PROSITE" id="PS50041"/>
    </source>
</evidence>
<feature type="chain" id="PRO_5013012315" description="C-type lectin domain-containing protein" evidence="1">
    <location>
        <begin position="24"/>
        <end position="151"/>
    </location>
</feature>
<feature type="domain" description="C-type lectin" evidence="2">
    <location>
        <begin position="35"/>
        <end position="151"/>
    </location>
</feature>
<reference evidence="3 4" key="1">
    <citation type="submission" date="2017-06" db="EMBL/GenBank/DDBJ databases">
        <title>A platform for efficient transgenesis in Macrostomum lignano, a flatworm model organism for stem cell research.</title>
        <authorList>
            <person name="Berezikov E."/>
        </authorList>
    </citation>
    <scope>NUCLEOTIDE SEQUENCE [LARGE SCALE GENOMIC DNA]</scope>
    <source>
        <strain evidence="3">DV1</strain>
        <tissue evidence="3">Whole organism</tissue>
    </source>
</reference>
<keyword evidence="1" id="KW-0732">Signal</keyword>
<gene>
    <name evidence="3" type="ORF">BOX15_Mlig015729g1</name>
</gene>
<dbReference type="Proteomes" id="UP000215902">
    <property type="component" value="Unassembled WGS sequence"/>
</dbReference>
<dbReference type="Gene3D" id="3.10.100.10">
    <property type="entry name" value="Mannose-Binding Protein A, subunit A"/>
    <property type="match status" value="1"/>
</dbReference>
<dbReference type="PROSITE" id="PS50041">
    <property type="entry name" value="C_TYPE_LECTIN_2"/>
    <property type="match status" value="1"/>
</dbReference>
<dbReference type="EMBL" id="NIVC01000421">
    <property type="protein sequence ID" value="PAA83375.1"/>
    <property type="molecule type" value="Genomic_DNA"/>
</dbReference>
<evidence type="ECO:0000313" key="4">
    <source>
        <dbReference type="Proteomes" id="UP000215902"/>
    </source>
</evidence>
<sequence>MASFATIFVVALSLTGCVVLTSACPEAQGWYRASTTQLCYKCLRDEKLTFTAAQRRCNSLRSNLLQFQPGDSKAIFDDLKLEFYRTRNTSEFREMAWVGLTDITSVGQYVFLNGFQLNQIAKCWQQQSPDIQRPLPEHPAAAYLLRAGGWH</sequence>
<dbReference type="InterPro" id="IPR016186">
    <property type="entry name" value="C-type_lectin-like/link_sf"/>
</dbReference>
<evidence type="ECO:0000256" key="1">
    <source>
        <dbReference type="SAM" id="SignalP"/>
    </source>
</evidence>
<protein>
    <recommendedName>
        <fullName evidence="2">C-type lectin domain-containing protein</fullName>
    </recommendedName>
</protein>
<proteinExistence type="predicted"/>
<dbReference type="InterPro" id="IPR016187">
    <property type="entry name" value="CTDL_fold"/>
</dbReference>
<dbReference type="AlphaFoldDB" id="A0A267GBF0"/>
<evidence type="ECO:0000313" key="3">
    <source>
        <dbReference type="EMBL" id="PAA83375.1"/>
    </source>
</evidence>